<dbReference type="GO" id="GO:0055088">
    <property type="term" value="P:lipid homeostasis"/>
    <property type="evidence" value="ECO:0007669"/>
    <property type="project" value="TreeGrafter"/>
</dbReference>
<sequence>MEDMGSFLTVDEACRAVSGPRSFLKRLRTILSAEVALLKALVKSPFEKRLVSLRDGAFINTLVLNEHQTEKPVLVLAHGWGSGLGFFAKNLDALAGAYRIYCFDWIGSGGSSRPKFDTSMNVAESEDFFLRRFDEWTKRVGLENEKFILAGHSLGGYLAAVYALQHPERLRGLALISPFGVPDGKESQKRSTTTVSSHPTGAQAPRLTMIATASEATPNNLQSEPANDSHPTASADRLPTKYRVLRGVLRTFWKLNVTPQRILRWTSTASTSWSHDLISKYISRRFASSITSVRERQLLADYLYAISVAPGSAEYAIKTLMHPGAWARAPLMDRLTALSPTVPVVFLYGANDWMDPDAARTLIDKARELGNGNMCLQIVPNAGHYLFIDNPQKFNEIFLQALSRQILGSAVVCADVTNTQRSISSSVLNSSKA</sequence>
<feature type="region of interest" description="Disordered" evidence="2">
    <location>
        <begin position="182"/>
        <end position="203"/>
    </location>
</feature>
<dbReference type="GO" id="GO:0006654">
    <property type="term" value="P:phosphatidic acid biosynthetic process"/>
    <property type="evidence" value="ECO:0007669"/>
    <property type="project" value="TreeGrafter"/>
</dbReference>
<keyword evidence="5" id="KW-1185">Reference proteome</keyword>
<dbReference type="AlphaFoldDB" id="M1V5J7"/>
<dbReference type="GO" id="GO:0042171">
    <property type="term" value="F:lysophosphatidic acid acyltransferase activity"/>
    <property type="evidence" value="ECO:0007669"/>
    <property type="project" value="TreeGrafter"/>
</dbReference>
<dbReference type="OrthoDB" id="7457040at2759"/>
<accession>M1V5J7</accession>
<dbReference type="eggNOG" id="KOG4409">
    <property type="taxonomic scope" value="Eukaryota"/>
</dbReference>
<dbReference type="InterPro" id="IPR000073">
    <property type="entry name" value="AB_hydrolase_1"/>
</dbReference>
<evidence type="ECO:0000256" key="1">
    <source>
        <dbReference type="ARBA" id="ARBA00038097"/>
    </source>
</evidence>
<dbReference type="STRING" id="280699.M1V5J7"/>
<dbReference type="InterPro" id="IPR029058">
    <property type="entry name" value="AB_hydrolase_fold"/>
</dbReference>
<dbReference type="PRINTS" id="PR00111">
    <property type="entry name" value="ABHYDROLASE"/>
</dbReference>
<dbReference type="PANTHER" id="PTHR42886">
    <property type="entry name" value="RE40534P-RELATED"/>
    <property type="match status" value="1"/>
</dbReference>
<evidence type="ECO:0000259" key="3">
    <source>
        <dbReference type="Pfam" id="PF00561"/>
    </source>
</evidence>
<dbReference type="EMBL" id="AP006494">
    <property type="protein sequence ID" value="BAM80790.1"/>
    <property type="molecule type" value="Genomic_DNA"/>
</dbReference>
<dbReference type="Gene3D" id="3.40.50.1820">
    <property type="entry name" value="alpha/beta hydrolase"/>
    <property type="match status" value="1"/>
</dbReference>
<comment type="similarity">
    <text evidence="1">Belongs to the peptidase S33 family. ABHD4/ABHD5 subfamily.</text>
</comment>
<gene>
    <name evidence="4" type="ORF">CYME_CML191C</name>
</gene>
<dbReference type="RefSeq" id="XP_005536826.1">
    <property type="nucleotide sequence ID" value="XM_005536769.1"/>
</dbReference>
<dbReference type="Pfam" id="PF00561">
    <property type="entry name" value="Abhydrolase_1"/>
    <property type="match status" value="1"/>
</dbReference>
<dbReference type="KEGG" id="cme:CYME_CML191C"/>
<dbReference type="GO" id="GO:0052689">
    <property type="term" value="F:carboxylic ester hydrolase activity"/>
    <property type="evidence" value="ECO:0007669"/>
    <property type="project" value="TreeGrafter"/>
</dbReference>
<reference evidence="4 5" key="1">
    <citation type="journal article" date="2004" name="Nature">
        <title>Genome sequence of the ultrasmall unicellular red alga Cyanidioschyzon merolae 10D.</title>
        <authorList>
            <person name="Matsuzaki M."/>
            <person name="Misumi O."/>
            <person name="Shin-i T."/>
            <person name="Maruyama S."/>
            <person name="Takahara M."/>
            <person name="Miyagishima S."/>
            <person name="Mori T."/>
            <person name="Nishida K."/>
            <person name="Yagisawa F."/>
            <person name="Nishida K."/>
            <person name="Yoshida Y."/>
            <person name="Nishimura Y."/>
            <person name="Nakao S."/>
            <person name="Kobayashi T."/>
            <person name="Momoyama Y."/>
            <person name="Higashiyama T."/>
            <person name="Minoda A."/>
            <person name="Sano M."/>
            <person name="Nomoto H."/>
            <person name="Oishi K."/>
            <person name="Hayashi H."/>
            <person name="Ohta F."/>
            <person name="Nishizaka S."/>
            <person name="Haga S."/>
            <person name="Miura S."/>
            <person name="Morishita T."/>
            <person name="Kabeya Y."/>
            <person name="Terasawa K."/>
            <person name="Suzuki Y."/>
            <person name="Ishii Y."/>
            <person name="Asakawa S."/>
            <person name="Takano H."/>
            <person name="Ohta N."/>
            <person name="Kuroiwa H."/>
            <person name="Tanaka K."/>
            <person name="Shimizu N."/>
            <person name="Sugano S."/>
            <person name="Sato N."/>
            <person name="Nozaki H."/>
            <person name="Ogasawara N."/>
            <person name="Kohara Y."/>
            <person name="Kuroiwa T."/>
        </authorList>
    </citation>
    <scope>NUCLEOTIDE SEQUENCE [LARGE SCALE GENOMIC DNA]</scope>
    <source>
        <strain evidence="4 5">10D</strain>
    </source>
</reference>
<evidence type="ECO:0000256" key="2">
    <source>
        <dbReference type="SAM" id="MobiDB-lite"/>
    </source>
</evidence>
<proteinExistence type="inferred from homology"/>
<dbReference type="GeneID" id="16994633"/>
<reference evidence="4 5" key="2">
    <citation type="journal article" date="2007" name="BMC Biol.">
        <title>A 100%-complete sequence reveals unusually simple genomic features in the hot-spring red alga Cyanidioschyzon merolae.</title>
        <authorList>
            <person name="Nozaki H."/>
            <person name="Takano H."/>
            <person name="Misumi O."/>
            <person name="Terasawa K."/>
            <person name="Matsuzaki M."/>
            <person name="Maruyama S."/>
            <person name="Nishida K."/>
            <person name="Yagisawa F."/>
            <person name="Yoshida Y."/>
            <person name="Fujiwara T."/>
            <person name="Takio S."/>
            <person name="Tamura K."/>
            <person name="Chung S.J."/>
            <person name="Nakamura S."/>
            <person name="Kuroiwa H."/>
            <person name="Tanaka K."/>
            <person name="Sato N."/>
            <person name="Kuroiwa T."/>
        </authorList>
    </citation>
    <scope>NUCLEOTIDE SEQUENCE [LARGE SCALE GENOMIC DNA]</scope>
    <source>
        <strain evidence="4 5">10D</strain>
    </source>
</reference>
<dbReference type="PANTHER" id="PTHR42886:SF29">
    <property type="entry name" value="PUMMELIG, ISOFORM A"/>
    <property type="match status" value="1"/>
</dbReference>
<dbReference type="Gramene" id="CML191CT">
    <property type="protein sequence ID" value="CML191CT"/>
    <property type="gene ID" value="CML191C"/>
</dbReference>
<protein>
    <recommendedName>
        <fullName evidence="3">AB hydrolase-1 domain-containing protein</fullName>
    </recommendedName>
</protein>
<feature type="compositionally biased region" description="Polar residues" evidence="2">
    <location>
        <begin position="190"/>
        <end position="200"/>
    </location>
</feature>
<organism evidence="4 5">
    <name type="scientific">Cyanidioschyzon merolae (strain NIES-3377 / 10D)</name>
    <name type="common">Unicellular red alga</name>
    <dbReference type="NCBI Taxonomy" id="280699"/>
    <lineage>
        <taxon>Eukaryota</taxon>
        <taxon>Rhodophyta</taxon>
        <taxon>Bangiophyceae</taxon>
        <taxon>Cyanidiales</taxon>
        <taxon>Cyanidiaceae</taxon>
        <taxon>Cyanidioschyzon</taxon>
    </lineage>
</organism>
<feature type="domain" description="AB hydrolase-1" evidence="3">
    <location>
        <begin position="72"/>
        <end position="391"/>
    </location>
</feature>
<dbReference type="HOGENOM" id="CLU_017361_2_1_1"/>
<evidence type="ECO:0000313" key="5">
    <source>
        <dbReference type="Proteomes" id="UP000007014"/>
    </source>
</evidence>
<name>M1V5J7_CYAM1</name>
<dbReference type="SUPFAM" id="SSF53474">
    <property type="entry name" value="alpha/beta-Hydrolases"/>
    <property type="match status" value="1"/>
</dbReference>
<evidence type="ECO:0000313" key="4">
    <source>
        <dbReference type="EMBL" id="BAM80790.1"/>
    </source>
</evidence>
<dbReference type="Proteomes" id="UP000007014">
    <property type="component" value="Chromosome 12"/>
</dbReference>
<dbReference type="OMA" id="AFHSMMQ"/>